<dbReference type="Proteomes" id="UP000886653">
    <property type="component" value="Unassembled WGS sequence"/>
</dbReference>
<accession>A0A9P6N5S5</accession>
<sequence>MNTLQSHLKSSHASHSSKNITQFSTHSSSSAGAVVLPLTLSSLVAFTVELVLANGVKFSSGEVAVLIPFVMLEPESNELAIGEVSTQQNTKINSSQ</sequence>
<feature type="compositionally biased region" description="Low complexity" evidence="1">
    <location>
        <begin position="1"/>
        <end position="18"/>
    </location>
</feature>
<gene>
    <name evidence="2" type="ORF">CROQUDRAFT_100903</name>
</gene>
<proteinExistence type="predicted"/>
<evidence type="ECO:0000256" key="1">
    <source>
        <dbReference type="SAM" id="MobiDB-lite"/>
    </source>
</evidence>
<reference evidence="2" key="1">
    <citation type="submission" date="2013-11" db="EMBL/GenBank/DDBJ databases">
        <title>Genome sequence of the fusiform rust pathogen reveals effectors for host alternation and coevolution with pine.</title>
        <authorList>
            <consortium name="DOE Joint Genome Institute"/>
            <person name="Smith K."/>
            <person name="Pendleton A."/>
            <person name="Kubisiak T."/>
            <person name="Anderson C."/>
            <person name="Salamov A."/>
            <person name="Aerts A."/>
            <person name="Riley R."/>
            <person name="Clum A."/>
            <person name="Lindquist E."/>
            <person name="Ence D."/>
            <person name="Campbell M."/>
            <person name="Kronenberg Z."/>
            <person name="Feau N."/>
            <person name="Dhillon B."/>
            <person name="Hamelin R."/>
            <person name="Burleigh J."/>
            <person name="Smith J."/>
            <person name="Yandell M."/>
            <person name="Nelson C."/>
            <person name="Grigoriev I."/>
            <person name="Davis J."/>
        </authorList>
    </citation>
    <scope>NUCLEOTIDE SEQUENCE</scope>
    <source>
        <strain evidence="2">G11</strain>
    </source>
</reference>
<feature type="region of interest" description="Disordered" evidence="1">
    <location>
        <begin position="1"/>
        <end position="24"/>
    </location>
</feature>
<name>A0A9P6N5S5_9BASI</name>
<evidence type="ECO:0000313" key="2">
    <source>
        <dbReference type="EMBL" id="KAG0139890.1"/>
    </source>
</evidence>
<dbReference type="AlphaFoldDB" id="A0A9P6N5S5"/>
<keyword evidence="3" id="KW-1185">Reference proteome</keyword>
<dbReference type="EMBL" id="MU167507">
    <property type="protein sequence ID" value="KAG0139890.1"/>
    <property type="molecule type" value="Genomic_DNA"/>
</dbReference>
<comment type="caution">
    <text evidence="2">The sequence shown here is derived from an EMBL/GenBank/DDBJ whole genome shotgun (WGS) entry which is preliminary data.</text>
</comment>
<evidence type="ECO:0000313" key="3">
    <source>
        <dbReference type="Proteomes" id="UP000886653"/>
    </source>
</evidence>
<organism evidence="2 3">
    <name type="scientific">Cronartium quercuum f. sp. fusiforme G11</name>
    <dbReference type="NCBI Taxonomy" id="708437"/>
    <lineage>
        <taxon>Eukaryota</taxon>
        <taxon>Fungi</taxon>
        <taxon>Dikarya</taxon>
        <taxon>Basidiomycota</taxon>
        <taxon>Pucciniomycotina</taxon>
        <taxon>Pucciniomycetes</taxon>
        <taxon>Pucciniales</taxon>
        <taxon>Coleosporiaceae</taxon>
        <taxon>Cronartium</taxon>
    </lineage>
</organism>
<protein>
    <submittedName>
        <fullName evidence="2">Uncharacterized protein</fullName>
    </submittedName>
</protein>